<feature type="region of interest" description="Disordered" evidence="2">
    <location>
        <begin position="403"/>
        <end position="422"/>
    </location>
</feature>
<gene>
    <name evidence="3" type="primary">Cnig_chr_III.g8469</name>
    <name evidence="3" type="ORF">B9Z55_008469</name>
</gene>
<organism evidence="3 4">
    <name type="scientific">Caenorhabditis nigoni</name>
    <dbReference type="NCBI Taxonomy" id="1611254"/>
    <lineage>
        <taxon>Eukaryota</taxon>
        <taxon>Metazoa</taxon>
        <taxon>Ecdysozoa</taxon>
        <taxon>Nematoda</taxon>
        <taxon>Chromadorea</taxon>
        <taxon>Rhabditida</taxon>
        <taxon>Rhabditina</taxon>
        <taxon>Rhabditomorpha</taxon>
        <taxon>Rhabditoidea</taxon>
        <taxon>Rhabditidae</taxon>
        <taxon>Peloderinae</taxon>
        <taxon>Caenorhabditis</taxon>
    </lineage>
</organism>
<feature type="compositionally biased region" description="Basic and acidic residues" evidence="2">
    <location>
        <begin position="403"/>
        <end position="413"/>
    </location>
</feature>
<evidence type="ECO:0000313" key="3">
    <source>
        <dbReference type="EMBL" id="PIC40864.1"/>
    </source>
</evidence>
<sequence>MISTQKISKYKDTQWKRIRAEDMVIETDKKDPVAIYKAELSGGGFVVPNISFLPEKKRDASKYFLMDHDDYEHASKLYAYGKKDLLKVLMFFGEYLLKVFGKRKTIYLRAICPLRMSTTEEVDDFGTGNKATRVFAEEVFDVIQLARLQQNEKFARDDAKLIRLGNKWNSENGYYQTITLAELNKVLDEFEVDKSLLTVIDDPGQITASKMTLQSDRILKILSYDNCLSVDIPQCILYAVKSLIVGIKWEKVSENSKLNIITPIWDCRWQCKEGLYSIYDHIVHQIKVKKMEHLPIYKSTIKRPDFFMVSKSPEENVDSDIYIKMAEEYGLKMFQVFREDDQVPVFVMRTLVVIGFLDSLELGSQMDDFRNFVIGAMLTMVPVDSRPLIKEYLINSAKEPLPEKKVPIPEPRKPLPNPETSEQTSEIILEIPPTGNPDCPNCAANRELEVNMIETVQELQKQLKLMEPQGRMVFGTKEGIISHDDQIKELEEELLELEELGEEYFTDSTEVVRIHIETADEDLEELQEEIREAELELKTLLQANKRLLEQIEQLEKELEIENLDFEISKITIETSQITS</sequence>
<evidence type="ECO:0000313" key="4">
    <source>
        <dbReference type="Proteomes" id="UP000230233"/>
    </source>
</evidence>
<dbReference type="EMBL" id="PDUG01000003">
    <property type="protein sequence ID" value="PIC40864.1"/>
    <property type="molecule type" value="Genomic_DNA"/>
</dbReference>
<keyword evidence="1" id="KW-0175">Coiled coil</keyword>
<accession>A0A2G5UMU7</accession>
<feature type="coiled-coil region" evidence="1">
    <location>
        <begin position="480"/>
        <end position="568"/>
    </location>
</feature>
<reference evidence="4" key="1">
    <citation type="submission" date="2017-10" db="EMBL/GenBank/DDBJ databases">
        <title>Rapid genome shrinkage in a self-fertile nematode reveals novel sperm competition proteins.</title>
        <authorList>
            <person name="Yin D."/>
            <person name="Schwarz E.M."/>
            <person name="Thomas C.G."/>
            <person name="Felde R.L."/>
            <person name="Korf I.F."/>
            <person name="Cutter A.D."/>
            <person name="Schartner C.M."/>
            <person name="Ralston E.J."/>
            <person name="Meyer B.J."/>
            <person name="Haag E.S."/>
        </authorList>
    </citation>
    <scope>NUCLEOTIDE SEQUENCE [LARGE SCALE GENOMIC DNA]</scope>
    <source>
        <strain evidence="4">JU1422</strain>
    </source>
</reference>
<evidence type="ECO:0000256" key="1">
    <source>
        <dbReference type="SAM" id="Coils"/>
    </source>
</evidence>
<dbReference type="Proteomes" id="UP000230233">
    <property type="component" value="Chromosome III"/>
</dbReference>
<comment type="caution">
    <text evidence="3">The sequence shown here is derived from an EMBL/GenBank/DDBJ whole genome shotgun (WGS) entry which is preliminary data.</text>
</comment>
<dbReference type="AlphaFoldDB" id="A0A2G5UMU7"/>
<name>A0A2G5UMU7_9PELO</name>
<protein>
    <submittedName>
        <fullName evidence="3">Uncharacterized protein</fullName>
    </submittedName>
</protein>
<keyword evidence="4" id="KW-1185">Reference proteome</keyword>
<proteinExistence type="predicted"/>
<evidence type="ECO:0000256" key="2">
    <source>
        <dbReference type="SAM" id="MobiDB-lite"/>
    </source>
</evidence>
<dbReference type="OrthoDB" id="5881018at2759"/>